<evidence type="ECO:0000256" key="1">
    <source>
        <dbReference type="ARBA" id="ARBA00005417"/>
    </source>
</evidence>
<keyword evidence="4 6" id="KW-0067">ATP-binding</keyword>
<dbReference type="PANTHER" id="PTHR42788">
    <property type="entry name" value="TAURINE IMPORT ATP-BINDING PROTEIN-RELATED"/>
    <property type="match status" value="1"/>
</dbReference>
<dbReference type="PROSITE" id="PS00211">
    <property type="entry name" value="ABC_TRANSPORTER_1"/>
    <property type="match status" value="1"/>
</dbReference>
<accession>A0A8J4HAU5</accession>
<evidence type="ECO:0000259" key="5">
    <source>
        <dbReference type="PROSITE" id="PS50893"/>
    </source>
</evidence>
<evidence type="ECO:0000256" key="3">
    <source>
        <dbReference type="ARBA" id="ARBA00022741"/>
    </source>
</evidence>
<comment type="similarity">
    <text evidence="1">Belongs to the ABC transporter superfamily.</text>
</comment>
<feature type="domain" description="ABC transporter" evidence="5">
    <location>
        <begin position="59"/>
        <end position="295"/>
    </location>
</feature>
<comment type="caution">
    <text evidence="6">The sequence shown here is derived from an EMBL/GenBank/DDBJ whole genome shotgun (WGS) entry which is preliminary data.</text>
</comment>
<dbReference type="InterPro" id="IPR027417">
    <property type="entry name" value="P-loop_NTPase"/>
</dbReference>
<dbReference type="SMART" id="SM00382">
    <property type="entry name" value="AAA"/>
    <property type="match status" value="1"/>
</dbReference>
<dbReference type="PANTHER" id="PTHR42788:SF13">
    <property type="entry name" value="ALIPHATIC SULFONATES IMPORT ATP-BINDING PROTEIN SSUB"/>
    <property type="match status" value="1"/>
</dbReference>
<keyword evidence="3" id="KW-0547">Nucleotide-binding</keyword>
<dbReference type="InterPro" id="IPR003439">
    <property type="entry name" value="ABC_transporter-like_ATP-bd"/>
</dbReference>
<sequence>MDAAAAIIRHGRGGRLDAATRAVRARGAGADRPDRAARAPLSRGFGTAGVTVAEAASEILFEGVSKWFPAPRGGKFVAVERVDLAIARGERLALLGQTGCGKSTLFSLIAGLARPNAGRVLVQGRDPFRAFAALRGHLAIVFQNDRLLPWRNALDNAALGLELMDVPAAERRDRARHWLVRLGLSGHEADYPHALSGGMRQRVAIARAFATDAPILLCDEPFSALDELTAQRLRREFLALVAETGRTAVFITHSISDALEIGQRIVVLRRPACIAYDVRLEAAGDDERVAIRAQIRAALAT</sequence>
<name>A0A8J4HAU5_9PROT</name>
<organism evidence="6">
    <name type="scientific">Acidicaldus sp</name>
    <dbReference type="NCBI Taxonomy" id="1872105"/>
    <lineage>
        <taxon>Bacteria</taxon>
        <taxon>Pseudomonadati</taxon>
        <taxon>Pseudomonadota</taxon>
        <taxon>Alphaproteobacteria</taxon>
        <taxon>Acetobacterales</taxon>
        <taxon>Acetobacteraceae</taxon>
        <taxon>Acidicaldus</taxon>
    </lineage>
</organism>
<gene>
    <name evidence="6" type="ORF">ENY07_04470</name>
</gene>
<dbReference type="Gene3D" id="3.40.50.300">
    <property type="entry name" value="P-loop containing nucleotide triphosphate hydrolases"/>
    <property type="match status" value="1"/>
</dbReference>
<dbReference type="InterPro" id="IPR017871">
    <property type="entry name" value="ABC_transporter-like_CS"/>
</dbReference>
<dbReference type="AlphaFoldDB" id="A0A8J4HAU5"/>
<evidence type="ECO:0000256" key="4">
    <source>
        <dbReference type="ARBA" id="ARBA00022840"/>
    </source>
</evidence>
<evidence type="ECO:0000313" key="6">
    <source>
        <dbReference type="EMBL" id="HGC42466.1"/>
    </source>
</evidence>
<dbReference type="GO" id="GO:0005524">
    <property type="term" value="F:ATP binding"/>
    <property type="evidence" value="ECO:0007669"/>
    <property type="project" value="UniProtKB-KW"/>
</dbReference>
<dbReference type="PROSITE" id="PS50893">
    <property type="entry name" value="ABC_TRANSPORTER_2"/>
    <property type="match status" value="1"/>
</dbReference>
<dbReference type="EMBL" id="DTQM01000087">
    <property type="protein sequence ID" value="HGC42466.1"/>
    <property type="molecule type" value="Genomic_DNA"/>
</dbReference>
<dbReference type="SUPFAM" id="SSF52540">
    <property type="entry name" value="P-loop containing nucleoside triphosphate hydrolases"/>
    <property type="match status" value="1"/>
</dbReference>
<protein>
    <submittedName>
        <fullName evidence="6">ATP-binding cassette domain-containing protein</fullName>
    </submittedName>
</protein>
<reference evidence="6" key="1">
    <citation type="journal article" date="2020" name="mSystems">
        <title>Genome- and Community-Level Interaction Insights into Carbon Utilization and Element Cycling Functions of Hydrothermarchaeota in Hydrothermal Sediment.</title>
        <authorList>
            <person name="Zhou Z."/>
            <person name="Liu Y."/>
            <person name="Xu W."/>
            <person name="Pan J."/>
            <person name="Luo Z.H."/>
            <person name="Li M."/>
        </authorList>
    </citation>
    <scope>NUCLEOTIDE SEQUENCE</scope>
    <source>
        <strain evidence="6">SpSt-997</strain>
    </source>
</reference>
<proteinExistence type="inferred from homology"/>
<keyword evidence="2" id="KW-0813">Transport</keyword>
<dbReference type="Pfam" id="PF00005">
    <property type="entry name" value="ABC_tran"/>
    <property type="match status" value="1"/>
</dbReference>
<dbReference type="InterPro" id="IPR050166">
    <property type="entry name" value="ABC_transporter_ATP-bind"/>
</dbReference>
<dbReference type="InterPro" id="IPR003593">
    <property type="entry name" value="AAA+_ATPase"/>
</dbReference>
<evidence type="ECO:0000256" key="2">
    <source>
        <dbReference type="ARBA" id="ARBA00022448"/>
    </source>
</evidence>
<dbReference type="GO" id="GO:0016887">
    <property type="term" value="F:ATP hydrolysis activity"/>
    <property type="evidence" value="ECO:0007669"/>
    <property type="project" value="InterPro"/>
</dbReference>